<dbReference type="InterPro" id="IPR043144">
    <property type="entry name" value="Mal/L-sulf/L-lact_DH-like_ah"/>
</dbReference>
<dbReference type="Gene3D" id="1.10.1530.10">
    <property type="match status" value="1"/>
</dbReference>
<keyword evidence="2" id="KW-0560">Oxidoreductase</keyword>
<dbReference type="PANTHER" id="PTHR11091:SF0">
    <property type="entry name" value="MALATE DEHYDROGENASE"/>
    <property type="match status" value="1"/>
</dbReference>
<dbReference type="PANTHER" id="PTHR11091">
    <property type="entry name" value="OXIDOREDUCTASE-RELATED"/>
    <property type="match status" value="1"/>
</dbReference>
<comment type="similarity">
    <text evidence="1">Belongs to the LDH2/MDH2 oxidoreductase family.</text>
</comment>
<dbReference type="EMBL" id="QGNA01000001">
    <property type="protein sequence ID" value="PWS38032.1"/>
    <property type="molecule type" value="Genomic_DNA"/>
</dbReference>
<comment type="caution">
    <text evidence="3">The sequence shown here is derived from an EMBL/GenBank/DDBJ whole genome shotgun (WGS) entry which is preliminary data.</text>
</comment>
<dbReference type="Gene3D" id="3.30.1370.60">
    <property type="entry name" value="Hypothetical oxidoreductase yiak, domain 2"/>
    <property type="match status" value="1"/>
</dbReference>
<dbReference type="Proteomes" id="UP000245765">
    <property type="component" value="Unassembled WGS sequence"/>
</dbReference>
<dbReference type="AlphaFoldDB" id="A0A317FI35"/>
<sequence length="345" mass="34537">MPRMTLAEAEALARDALVAAGANPRMAAMTAAALVAAEATGQSGHGLSRVAMYAGFLRNGRADGAAEPTIVATRGGAVLVDARHGLAYPAVALAIEEAASRAAAHGVAFAGITNSHHSGAMGLPVAELARRGLVALAFTNSPAAMPVPGGRRALMGTNPVAAAFPRRPTPPGKPGGAPVPTDPLVVDMALSQVARGKIMVAAKNGTPIPEGWALDAAGNPTTDAKTALGGAMLAVGGDKGALLALIVELLCCALTGAAFGFEADSFFEAEGNRPRLGQAILAIDPGALAGREAFLDRIETLVAAMLGDPGVRVPGSRSAAQARRAAEEGIEIPDPLLASLRQAGP</sequence>
<evidence type="ECO:0000256" key="1">
    <source>
        <dbReference type="ARBA" id="ARBA00006056"/>
    </source>
</evidence>
<protein>
    <submittedName>
        <fullName evidence="3">Sulfolactate dehydrogenase</fullName>
    </submittedName>
</protein>
<reference evidence="4" key="1">
    <citation type="submission" date="2018-05" db="EMBL/GenBank/DDBJ databases">
        <authorList>
            <person name="Du Z."/>
            <person name="Wang X."/>
        </authorList>
    </citation>
    <scope>NUCLEOTIDE SEQUENCE [LARGE SCALE GENOMIC DNA]</scope>
    <source>
        <strain evidence="4">CQN31</strain>
    </source>
</reference>
<gene>
    <name evidence="3" type="ORF">DFH01_01600</name>
</gene>
<dbReference type="GO" id="GO:0016491">
    <property type="term" value="F:oxidoreductase activity"/>
    <property type="evidence" value="ECO:0007669"/>
    <property type="project" value="UniProtKB-KW"/>
</dbReference>
<keyword evidence="4" id="KW-1185">Reference proteome</keyword>
<dbReference type="Pfam" id="PF02615">
    <property type="entry name" value="Ldh_2"/>
    <property type="match status" value="1"/>
</dbReference>
<evidence type="ECO:0000256" key="2">
    <source>
        <dbReference type="ARBA" id="ARBA00023002"/>
    </source>
</evidence>
<dbReference type="OrthoDB" id="9811519at2"/>
<evidence type="ECO:0000313" key="4">
    <source>
        <dbReference type="Proteomes" id="UP000245765"/>
    </source>
</evidence>
<evidence type="ECO:0000313" key="3">
    <source>
        <dbReference type="EMBL" id="PWS38032.1"/>
    </source>
</evidence>
<dbReference type="InterPro" id="IPR043143">
    <property type="entry name" value="Mal/L-sulf/L-lact_DH-like_NADP"/>
</dbReference>
<proteinExistence type="inferred from homology"/>
<dbReference type="InterPro" id="IPR003767">
    <property type="entry name" value="Malate/L-lactate_DH-like"/>
</dbReference>
<organism evidence="3 4">
    <name type="scientific">Falsiroseomonas bella</name>
    <dbReference type="NCBI Taxonomy" id="2184016"/>
    <lineage>
        <taxon>Bacteria</taxon>
        <taxon>Pseudomonadati</taxon>
        <taxon>Pseudomonadota</taxon>
        <taxon>Alphaproteobacteria</taxon>
        <taxon>Acetobacterales</taxon>
        <taxon>Roseomonadaceae</taxon>
        <taxon>Falsiroseomonas</taxon>
    </lineage>
</organism>
<accession>A0A317FI35</accession>
<dbReference type="InterPro" id="IPR036111">
    <property type="entry name" value="Mal/L-sulfo/L-lacto_DH-like_sf"/>
</dbReference>
<name>A0A317FI35_9PROT</name>
<dbReference type="SUPFAM" id="SSF89733">
    <property type="entry name" value="L-sulfolactate dehydrogenase-like"/>
    <property type="match status" value="1"/>
</dbReference>